<dbReference type="EMBL" id="AP019400">
    <property type="protein sequence ID" value="BBI36477.1"/>
    <property type="molecule type" value="Genomic_DNA"/>
</dbReference>
<feature type="region of interest" description="Disordered" evidence="1">
    <location>
        <begin position="27"/>
        <end position="62"/>
    </location>
</feature>
<proteinExistence type="predicted"/>
<dbReference type="Proteomes" id="UP000289856">
    <property type="component" value="Chromosome"/>
</dbReference>
<dbReference type="AlphaFoldDB" id="A0A3T1DEE2"/>
<evidence type="ECO:0000256" key="2">
    <source>
        <dbReference type="SAM" id="SignalP"/>
    </source>
</evidence>
<feature type="signal peptide" evidence="2">
    <location>
        <begin position="1"/>
        <end position="27"/>
    </location>
</feature>
<feature type="chain" id="PRO_5039115942" description="Lipoprotein" evidence="2">
    <location>
        <begin position="28"/>
        <end position="171"/>
    </location>
</feature>
<accession>A0A3T1DEE2</accession>
<evidence type="ECO:0000313" key="3">
    <source>
        <dbReference type="EMBL" id="BBI36477.1"/>
    </source>
</evidence>
<dbReference type="PROSITE" id="PS51257">
    <property type="entry name" value="PROKAR_LIPOPROTEIN"/>
    <property type="match status" value="1"/>
</dbReference>
<name>A0A3T1DEE2_9BACL</name>
<keyword evidence="4" id="KW-1185">Reference proteome</keyword>
<evidence type="ECO:0008006" key="5">
    <source>
        <dbReference type="Google" id="ProtNLM"/>
    </source>
</evidence>
<dbReference type="RefSeq" id="WP_130615986.1">
    <property type="nucleotide sequence ID" value="NZ_AP019400.1"/>
</dbReference>
<feature type="compositionally biased region" description="Polar residues" evidence="1">
    <location>
        <begin position="27"/>
        <end position="54"/>
    </location>
</feature>
<reference evidence="3 4" key="1">
    <citation type="submission" date="2019-01" db="EMBL/GenBank/DDBJ databases">
        <title>Complete genome sequence of Cohnella hallensis HS21 isolated from Korean fir (Abies koreana) rhizospheric soil.</title>
        <authorList>
            <person name="Jiang L."/>
            <person name="Kang S.W."/>
            <person name="Kim S."/>
            <person name="Jung J."/>
            <person name="Kim C.Y."/>
            <person name="Kim D.H."/>
            <person name="Kim S.W."/>
            <person name="Lee J."/>
        </authorList>
    </citation>
    <scope>NUCLEOTIDE SEQUENCE [LARGE SCALE GENOMIC DNA]</scope>
    <source>
        <strain evidence="3 4">HS21</strain>
    </source>
</reference>
<sequence length="171" mass="18996">MNKKNYAYLTIALIALLLISACGTKSNSESPNVTETKQSDDTNTQPPKTSQENGNTKDDSVNADEEILIIIDQTPKPIEGNSFDFLVNKRPEGYSLTEMQWISDKSKVINTIAEAVEHGGNGGDGFYISGDGQFSGFFYPDTMKKEKGQIIFIFKNDQGKELTWKKELTLN</sequence>
<organism evidence="3 4">
    <name type="scientific">Cohnella abietis</name>
    <dbReference type="NCBI Taxonomy" id="2507935"/>
    <lineage>
        <taxon>Bacteria</taxon>
        <taxon>Bacillati</taxon>
        <taxon>Bacillota</taxon>
        <taxon>Bacilli</taxon>
        <taxon>Bacillales</taxon>
        <taxon>Paenibacillaceae</taxon>
        <taxon>Cohnella</taxon>
    </lineage>
</organism>
<protein>
    <recommendedName>
        <fullName evidence="5">Lipoprotein</fullName>
    </recommendedName>
</protein>
<dbReference type="OrthoDB" id="2610068at2"/>
<evidence type="ECO:0000256" key="1">
    <source>
        <dbReference type="SAM" id="MobiDB-lite"/>
    </source>
</evidence>
<evidence type="ECO:0000313" key="4">
    <source>
        <dbReference type="Proteomes" id="UP000289856"/>
    </source>
</evidence>
<keyword evidence="2" id="KW-0732">Signal</keyword>
<dbReference type="KEGG" id="cohn:KCTCHS21_58760"/>
<gene>
    <name evidence="3" type="ORF">KCTCHS21_58760</name>
</gene>